<evidence type="ECO:0000313" key="2">
    <source>
        <dbReference type="EMBL" id="CAB9514911.1"/>
    </source>
</evidence>
<comment type="caution">
    <text evidence="2">The sequence shown here is derived from an EMBL/GenBank/DDBJ whole genome shotgun (WGS) entry which is preliminary data.</text>
</comment>
<organism evidence="2 3">
    <name type="scientific">Seminavis robusta</name>
    <dbReference type="NCBI Taxonomy" id="568900"/>
    <lineage>
        <taxon>Eukaryota</taxon>
        <taxon>Sar</taxon>
        <taxon>Stramenopiles</taxon>
        <taxon>Ochrophyta</taxon>
        <taxon>Bacillariophyta</taxon>
        <taxon>Bacillariophyceae</taxon>
        <taxon>Bacillariophycidae</taxon>
        <taxon>Naviculales</taxon>
        <taxon>Naviculaceae</taxon>
        <taxon>Seminavis</taxon>
    </lineage>
</organism>
<gene>
    <name evidence="2" type="ORF">SEMRO_683_G186580.1</name>
</gene>
<feature type="compositionally biased region" description="Polar residues" evidence="1">
    <location>
        <begin position="17"/>
        <end position="27"/>
    </location>
</feature>
<dbReference type="AlphaFoldDB" id="A0A9N8E566"/>
<accession>A0A9N8E566</accession>
<dbReference type="EMBL" id="CAICTM010000682">
    <property type="protein sequence ID" value="CAB9514911.1"/>
    <property type="molecule type" value="Genomic_DNA"/>
</dbReference>
<feature type="region of interest" description="Disordered" evidence="1">
    <location>
        <begin position="1"/>
        <end position="31"/>
    </location>
</feature>
<proteinExistence type="predicted"/>
<evidence type="ECO:0000313" key="3">
    <source>
        <dbReference type="Proteomes" id="UP001153069"/>
    </source>
</evidence>
<dbReference type="Proteomes" id="UP001153069">
    <property type="component" value="Unassembled WGS sequence"/>
</dbReference>
<evidence type="ECO:0000256" key="1">
    <source>
        <dbReference type="SAM" id="MobiDB-lite"/>
    </source>
</evidence>
<name>A0A9N8E566_9STRA</name>
<sequence>MATSENSTKILRDPEVVSSSTVATKPPQSKLAKMVKKQLHTHKKPARYQRCDACGIAKTHRMLLNEVPRPVLQKSNQAIYGQTSPTTHQELMPIATRLGVPLDTLQEWHQTVHGSSNRTKRKKPKTPALAPDELVAIATKTPTPAMFRDQSRTAVMTEDVSVANRKSVFSELVSTASVHATAEAHSVRNDVPVSRKSIYSEVLSSTSAARNLHQTATAGPKDRKSRWIPRFMHSMKT</sequence>
<reference evidence="2" key="1">
    <citation type="submission" date="2020-06" db="EMBL/GenBank/DDBJ databases">
        <authorList>
            <consortium name="Plant Systems Biology data submission"/>
        </authorList>
    </citation>
    <scope>NUCLEOTIDE SEQUENCE</scope>
    <source>
        <strain evidence="2">D6</strain>
    </source>
</reference>
<protein>
    <submittedName>
        <fullName evidence="2">Uncharacterized protein</fullName>
    </submittedName>
</protein>
<keyword evidence="3" id="KW-1185">Reference proteome</keyword>